<protein>
    <recommendedName>
        <fullName evidence="2">3-methyl-2-oxobutanoate dehydrogenase (2-methylpropanoyl-transferring)</fullName>
        <ecNumber evidence="2">1.2.4.4</ecNumber>
    </recommendedName>
</protein>
<dbReference type="InterPro" id="IPR009014">
    <property type="entry name" value="Transketo_C/PFOR_II"/>
</dbReference>
<evidence type="ECO:0000256" key="3">
    <source>
        <dbReference type="ARBA" id="ARBA00023002"/>
    </source>
</evidence>
<accession>A0ABT7AN20</accession>
<gene>
    <name evidence="5" type="ORF">QNA08_17215</name>
</gene>
<feature type="domain" description="Transketolase-like pyrimidine-binding" evidence="4">
    <location>
        <begin position="4"/>
        <end position="179"/>
    </location>
</feature>
<dbReference type="InterPro" id="IPR033248">
    <property type="entry name" value="Transketolase_C"/>
</dbReference>
<proteinExistence type="predicted"/>
<dbReference type="SUPFAM" id="SSF52922">
    <property type="entry name" value="TK C-terminal domain-like"/>
    <property type="match status" value="1"/>
</dbReference>
<organism evidence="5 6">
    <name type="scientific">Chelatococcus albus</name>
    <dbReference type="NCBI Taxonomy" id="3047466"/>
    <lineage>
        <taxon>Bacteria</taxon>
        <taxon>Pseudomonadati</taxon>
        <taxon>Pseudomonadota</taxon>
        <taxon>Alphaproteobacteria</taxon>
        <taxon>Hyphomicrobiales</taxon>
        <taxon>Chelatococcaceae</taxon>
        <taxon>Chelatococcus</taxon>
    </lineage>
</organism>
<comment type="caution">
    <text evidence="5">The sequence shown here is derived from an EMBL/GenBank/DDBJ whole genome shotgun (WGS) entry which is preliminary data.</text>
</comment>
<keyword evidence="3 5" id="KW-0560">Oxidoreductase</keyword>
<dbReference type="PANTHER" id="PTHR42980">
    <property type="entry name" value="2-OXOISOVALERATE DEHYDROGENASE SUBUNIT BETA-RELATED"/>
    <property type="match status" value="1"/>
</dbReference>
<sequence>MPRMTMIEAIRSAIDVSMERDDNVVVFGEDVGYFGGVFRCTQGLQRKYGRTRCFDTPISELGIVGAAIGMAAYGLRPCVEVQFADYVYPAYDQLVSEAARIRYRSNGQFTCPMVVRMPAGGGIFGGQTHSQSPEALFTHVCGLKVAVPSNPYDAKGLLIAAIEDPDPVIFLEPKRLYNGPFDGHHDRPVTPWSKHDLGEVPEGHFTVPLGSAAVRREGKDLTVLAYGTMVHVAQAAAEEVGIDAEIIDLRTLLPLDLEAIVASVKKTGRCVVVHEATLTSGFGAELAALVQEHCFFHLEAPIARVTGWDTPYPHAQEWDYFPGPKRVGEALLATMEA</sequence>
<dbReference type="SUPFAM" id="SSF52518">
    <property type="entry name" value="Thiamin diphosphate-binding fold (THDP-binding)"/>
    <property type="match status" value="1"/>
</dbReference>
<comment type="cofactor">
    <cofactor evidence="1">
        <name>thiamine diphosphate</name>
        <dbReference type="ChEBI" id="CHEBI:58937"/>
    </cofactor>
</comment>
<dbReference type="PANTHER" id="PTHR42980:SF1">
    <property type="entry name" value="2-OXOISOVALERATE DEHYDROGENASE SUBUNIT BETA, MITOCHONDRIAL"/>
    <property type="match status" value="1"/>
</dbReference>
<name>A0ABT7AN20_9HYPH</name>
<dbReference type="EMBL" id="JASJEV010000015">
    <property type="protein sequence ID" value="MDJ1159956.1"/>
    <property type="molecule type" value="Genomic_DNA"/>
</dbReference>
<evidence type="ECO:0000313" key="5">
    <source>
        <dbReference type="EMBL" id="MDJ1159956.1"/>
    </source>
</evidence>
<dbReference type="CDD" id="cd07036">
    <property type="entry name" value="TPP_PYR_E1-PDHc-beta_like"/>
    <property type="match status" value="1"/>
</dbReference>
<dbReference type="SMART" id="SM00861">
    <property type="entry name" value="Transket_pyr"/>
    <property type="match status" value="1"/>
</dbReference>
<dbReference type="Gene3D" id="3.40.50.920">
    <property type="match status" value="1"/>
</dbReference>
<dbReference type="RefSeq" id="WP_283741958.1">
    <property type="nucleotide sequence ID" value="NZ_JASJEV010000015.1"/>
</dbReference>
<dbReference type="GO" id="GO:0016491">
    <property type="term" value="F:oxidoreductase activity"/>
    <property type="evidence" value="ECO:0007669"/>
    <property type="project" value="UniProtKB-KW"/>
</dbReference>
<dbReference type="InterPro" id="IPR029061">
    <property type="entry name" value="THDP-binding"/>
</dbReference>
<evidence type="ECO:0000256" key="1">
    <source>
        <dbReference type="ARBA" id="ARBA00001964"/>
    </source>
</evidence>
<evidence type="ECO:0000256" key="2">
    <source>
        <dbReference type="ARBA" id="ARBA00012277"/>
    </source>
</evidence>
<evidence type="ECO:0000313" key="6">
    <source>
        <dbReference type="Proteomes" id="UP001321492"/>
    </source>
</evidence>
<reference evidence="5 6" key="1">
    <citation type="submission" date="2023-05" db="EMBL/GenBank/DDBJ databases">
        <title>Chelatococcus sp. nov., a moderately thermophilic bacterium isolated from hot spring microbial mat.</title>
        <authorList>
            <person name="Hu C.-J."/>
            <person name="Li W.-J."/>
        </authorList>
    </citation>
    <scope>NUCLEOTIDE SEQUENCE [LARGE SCALE GENOMIC DNA]</scope>
    <source>
        <strain evidence="5 6">SYSU G07232</strain>
    </source>
</reference>
<dbReference type="InterPro" id="IPR005475">
    <property type="entry name" value="Transketolase-like_Pyr-bd"/>
</dbReference>
<dbReference type="Pfam" id="PF02780">
    <property type="entry name" value="Transketolase_C"/>
    <property type="match status" value="1"/>
</dbReference>
<evidence type="ECO:0000259" key="4">
    <source>
        <dbReference type="SMART" id="SM00861"/>
    </source>
</evidence>
<keyword evidence="6" id="KW-1185">Reference proteome</keyword>
<dbReference type="Proteomes" id="UP001321492">
    <property type="component" value="Unassembled WGS sequence"/>
</dbReference>
<dbReference type="Pfam" id="PF02779">
    <property type="entry name" value="Transket_pyr"/>
    <property type="match status" value="1"/>
</dbReference>
<dbReference type="Gene3D" id="3.40.50.970">
    <property type="match status" value="1"/>
</dbReference>
<dbReference type="EC" id="1.2.4.4" evidence="2"/>